<dbReference type="EMBL" id="ML733416">
    <property type="protein sequence ID" value="KAB8221933.1"/>
    <property type="molecule type" value="Genomic_DNA"/>
</dbReference>
<feature type="domain" description="O-methyltransferase C-terminal" evidence="4">
    <location>
        <begin position="195"/>
        <end position="335"/>
    </location>
</feature>
<dbReference type="PIRSF" id="PIRSF005739">
    <property type="entry name" value="O-mtase"/>
    <property type="match status" value="1"/>
</dbReference>
<dbReference type="InterPro" id="IPR029063">
    <property type="entry name" value="SAM-dependent_MTases_sf"/>
</dbReference>
<dbReference type="SUPFAM" id="SSF53335">
    <property type="entry name" value="S-adenosyl-L-methionine-dependent methyltransferases"/>
    <property type="match status" value="1"/>
</dbReference>
<dbReference type="AlphaFoldDB" id="A0A5N6EYF2"/>
<dbReference type="GO" id="GO:0044550">
    <property type="term" value="P:secondary metabolite biosynthetic process"/>
    <property type="evidence" value="ECO:0007669"/>
    <property type="project" value="UniProtKB-ARBA"/>
</dbReference>
<dbReference type="InterPro" id="IPR001077">
    <property type="entry name" value="COMT_C"/>
</dbReference>
<evidence type="ECO:0000256" key="3">
    <source>
        <dbReference type="ARBA" id="ARBA00022691"/>
    </source>
</evidence>
<dbReference type="SUPFAM" id="SSF46785">
    <property type="entry name" value="Winged helix' DNA-binding domain"/>
    <property type="match status" value="1"/>
</dbReference>
<dbReference type="InterPro" id="IPR016461">
    <property type="entry name" value="COMT-like"/>
</dbReference>
<evidence type="ECO:0000256" key="2">
    <source>
        <dbReference type="ARBA" id="ARBA00022679"/>
    </source>
</evidence>
<feature type="domain" description="O-methyltransferase dimerisation" evidence="5">
    <location>
        <begin position="55"/>
        <end position="118"/>
    </location>
</feature>
<organism evidence="6 7">
    <name type="scientific">Aspergillus novoparasiticus</name>
    <dbReference type="NCBI Taxonomy" id="986946"/>
    <lineage>
        <taxon>Eukaryota</taxon>
        <taxon>Fungi</taxon>
        <taxon>Dikarya</taxon>
        <taxon>Ascomycota</taxon>
        <taxon>Pezizomycotina</taxon>
        <taxon>Eurotiomycetes</taxon>
        <taxon>Eurotiomycetidae</taxon>
        <taxon>Eurotiales</taxon>
        <taxon>Aspergillaceae</taxon>
        <taxon>Aspergillus</taxon>
        <taxon>Aspergillus subgen. Circumdati</taxon>
    </lineage>
</organism>
<dbReference type="Gene3D" id="1.10.10.10">
    <property type="entry name" value="Winged helix-like DNA-binding domain superfamily/Winged helix DNA-binding domain"/>
    <property type="match status" value="1"/>
</dbReference>
<evidence type="ECO:0000259" key="4">
    <source>
        <dbReference type="Pfam" id="PF00891"/>
    </source>
</evidence>
<gene>
    <name evidence="6" type="ORF">BDV33DRAFT_201934</name>
</gene>
<accession>A0A5N6EYF2</accession>
<keyword evidence="2 6" id="KW-0808">Transferase</keyword>
<keyword evidence="1 6" id="KW-0489">Methyltransferase</keyword>
<evidence type="ECO:0000313" key="7">
    <source>
        <dbReference type="Proteomes" id="UP000326799"/>
    </source>
</evidence>
<reference evidence="6 7" key="1">
    <citation type="submission" date="2019-04" db="EMBL/GenBank/DDBJ databases">
        <title>Fungal friends and foes A comparative genomics study of 23 Aspergillus species from section Flavi.</title>
        <authorList>
            <consortium name="DOE Joint Genome Institute"/>
            <person name="Kjaerbolling I."/>
            <person name="Vesth T.C."/>
            <person name="Frisvad J.C."/>
            <person name="Nybo J.L."/>
            <person name="Theobald S."/>
            <person name="Kildgaard S."/>
            <person name="Petersen T.I."/>
            <person name="Kuo A."/>
            <person name="Sato A."/>
            <person name="Lyhne E.K."/>
            <person name="Kogle M.E."/>
            <person name="Wiebenga A."/>
            <person name="Kun R.S."/>
            <person name="Lubbers R.J."/>
            <person name="Makela M.R."/>
            <person name="Barry K."/>
            <person name="Chovatia M."/>
            <person name="Clum A."/>
            <person name="Daum C."/>
            <person name="Haridas S."/>
            <person name="He G."/>
            <person name="LaButti K."/>
            <person name="Lipzen A."/>
            <person name="Mondo S."/>
            <person name="Pangilinan J."/>
            <person name="Riley R."/>
            <person name="Salamov A."/>
            <person name="Simmons B.A."/>
            <person name="Magnuson J.K."/>
            <person name="Henrissat B."/>
            <person name="Mortensen U.H."/>
            <person name="Larsen T.O."/>
            <person name="De vries R.P."/>
            <person name="Grigoriev I.V."/>
            <person name="Machida M."/>
            <person name="Baker S.E."/>
            <person name="Andersen M.R."/>
        </authorList>
    </citation>
    <scope>NUCLEOTIDE SEQUENCE [LARGE SCALE GENOMIC DNA]</scope>
    <source>
        <strain evidence="6 7">CBS 126849</strain>
    </source>
</reference>
<keyword evidence="7" id="KW-1185">Reference proteome</keyword>
<name>A0A5N6EYF2_9EURO</name>
<dbReference type="Proteomes" id="UP000326799">
    <property type="component" value="Unassembled WGS sequence"/>
</dbReference>
<dbReference type="InterPro" id="IPR012967">
    <property type="entry name" value="COMT_dimerisation"/>
</dbReference>
<evidence type="ECO:0000256" key="1">
    <source>
        <dbReference type="ARBA" id="ARBA00022603"/>
    </source>
</evidence>
<dbReference type="GO" id="GO:0008171">
    <property type="term" value="F:O-methyltransferase activity"/>
    <property type="evidence" value="ECO:0007669"/>
    <property type="project" value="InterPro"/>
</dbReference>
<proteinExistence type="predicted"/>
<dbReference type="PANTHER" id="PTHR43712">
    <property type="entry name" value="PUTATIVE (AFU_ORTHOLOGUE AFUA_4G14580)-RELATED"/>
    <property type="match status" value="1"/>
</dbReference>
<dbReference type="PROSITE" id="PS51683">
    <property type="entry name" value="SAM_OMT_II"/>
    <property type="match status" value="1"/>
</dbReference>
<keyword evidence="3" id="KW-0949">S-adenosyl-L-methionine</keyword>
<dbReference type="Pfam" id="PF08100">
    <property type="entry name" value="Dimerisation"/>
    <property type="match status" value="1"/>
</dbReference>
<evidence type="ECO:0000313" key="6">
    <source>
        <dbReference type="EMBL" id="KAB8221933.1"/>
    </source>
</evidence>
<dbReference type="GO" id="GO:0032259">
    <property type="term" value="P:methylation"/>
    <property type="evidence" value="ECO:0007669"/>
    <property type="project" value="UniProtKB-KW"/>
</dbReference>
<evidence type="ECO:0000259" key="5">
    <source>
        <dbReference type="Pfam" id="PF08100"/>
    </source>
</evidence>
<dbReference type="Gene3D" id="3.40.50.150">
    <property type="entry name" value="Vaccinia Virus protein VP39"/>
    <property type="match status" value="1"/>
</dbReference>
<protein>
    <submittedName>
        <fullName evidence="6">O-methyltransferase-domain-containing protein</fullName>
    </submittedName>
</protein>
<dbReference type="PANTHER" id="PTHR43712:SF1">
    <property type="entry name" value="HYPOTHETICAL O-METHYLTRANSFERASE (EUROFUNG)-RELATED"/>
    <property type="match status" value="1"/>
</dbReference>
<dbReference type="GO" id="GO:0046983">
    <property type="term" value="F:protein dimerization activity"/>
    <property type="evidence" value="ECO:0007669"/>
    <property type="project" value="InterPro"/>
</dbReference>
<sequence>MEVMTSYKPCRWNSSLSAPRYKTQYSQATSEPESMLALKQIEVTSQKLAQCAVLCVRLAIEIGLFDNLPPSAPFTLHDLIQSVGTDPEFTGRIVRALATLNIFEEVDDGTFRQTALSQEWGNKFMQSYTRYLWDSVIRAMSQYDDFFNTISFVSPYDLMSSPYTFSKGVRNIDSFSLVQQDPKAAKTLNEAMTKDEVLLVDIGGGKGQSIQSIISTYPDIKGWFILQDLRAVSAMGEVVCPSGVDAQPYNFFKQVQPIRGAAAYLLKLALDNWSEAECRTILRNLAPAMRGYNSKLLICEIVLTDSQPDLQKVLYDINMSFVAGKERSLKQWCSLRGYWVPN</sequence>
<dbReference type="InterPro" id="IPR036390">
    <property type="entry name" value="WH_DNA-bd_sf"/>
</dbReference>
<dbReference type="Pfam" id="PF00891">
    <property type="entry name" value="Methyltransf_2"/>
    <property type="match status" value="1"/>
</dbReference>
<dbReference type="InterPro" id="IPR036388">
    <property type="entry name" value="WH-like_DNA-bd_sf"/>
</dbReference>